<dbReference type="InterPro" id="IPR002549">
    <property type="entry name" value="AI-2E-like"/>
</dbReference>
<keyword evidence="6 8" id="KW-1133">Transmembrane helix</keyword>
<evidence type="ECO:0000256" key="8">
    <source>
        <dbReference type="SAM" id="Phobius"/>
    </source>
</evidence>
<dbReference type="Proteomes" id="UP000644020">
    <property type="component" value="Unassembled WGS sequence"/>
</dbReference>
<comment type="caution">
    <text evidence="9">The sequence shown here is derived from an EMBL/GenBank/DDBJ whole genome shotgun (WGS) entry which is preliminary data.</text>
</comment>
<dbReference type="GO" id="GO:0005886">
    <property type="term" value="C:plasma membrane"/>
    <property type="evidence" value="ECO:0007669"/>
    <property type="project" value="UniProtKB-SubCell"/>
</dbReference>
<feature type="transmembrane region" description="Helical" evidence="8">
    <location>
        <begin position="16"/>
        <end position="36"/>
    </location>
</feature>
<evidence type="ECO:0000313" key="9">
    <source>
        <dbReference type="EMBL" id="GHB02017.1"/>
    </source>
</evidence>
<dbReference type="Pfam" id="PF01594">
    <property type="entry name" value="AI-2E_transport"/>
    <property type="match status" value="1"/>
</dbReference>
<keyword evidence="4" id="KW-1003">Cell membrane</keyword>
<feature type="transmembrane region" description="Helical" evidence="8">
    <location>
        <begin position="148"/>
        <end position="173"/>
    </location>
</feature>
<feature type="transmembrane region" description="Helical" evidence="8">
    <location>
        <begin position="237"/>
        <end position="263"/>
    </location>
</feature>
<feature type="transmembrane region" description="Helical" evidence="8">
    <location>
        <begin position="307"/>
        <end position="339"/>
    </location>
</feature>
<evidence type="ECO:0000256" key="6">
    <source>
        <dbReference type="ARBA" id="ARBA00022989"/>
    </source>
</evidence>
<sequence length="360" mass="36578">MQTSRAPLLPEPARKVAAWCAVLLLVAGVAAVFVWLCVVFKAAVTPVLLAILGAALLGPLYRRLLRMKVNKSLAAAVTVAAVLVVVGGATYIVVAALLETGDQILASLRQAAADIADHLGAAGTSLEDLAANAKQLLEKFGGTAASGVISGLSVVGQMLATAVLALLLIFFFLRDSDRAAGALRSLVPAATGDTAEAMARRAFEAVEGFMRGTTLVAAVDAVLIGVGLLVLDVPGAIGLAALVFVTAYIPYLGAFLSGAVAVLVALADRGFVIALWVLGVVLAVQVIEGNVLQPMVQSRTVQMHPAAVMLAITAGASVAGILGMLLAVPLTAAATGVLVELRARYGTHHPEPGTPPPPNG</sequence>
<accession>A0A918TB45</accession>
<dbReference type="EMBL" id="BMUL01000016">
    <property type="protein sequence ID" value="GHB02017.1"/>
    <property type="molecule type" value="Genomic_DNA"/>
</dbReference>
<dbReference type="RefSeq" id="WP_189981597.1">
    <property type="nucleotide sequence ID" value="NZ_BMUL01000016.1"/>
</dbReference>
<proteinExistence type="inferred from homology"/>
<comment type="similarity">
    <text evidence="2">Belongs to the autoinducer-2 exporter (AI-2E) (TC 2.A.86) family.</text>
</comment>
<dbReference type="GO" id="GO:0055085">
    <property type="term" value="P:transmembrane transport"/>
    <property type="evidence" value="ECO:0007669"/>
    <property type="project" value="TreeGrafter"/>
</dbReference>
<dbReference type="PANTHER" id="PTHR21716">
    <property type="entry name" value="TRANSMEMBRANE PROTEIN"/>
    <property type="match status" value="1"/>
</dbReference>
<feature type="transmembrane region" description="Helical" evidence="8">
    <location>
        <begin position="73"/>
        <end position="98"/>
    </location>
</feature>
<evidence type="ECO:0000256" key="3">
    <source>
        <dbReference type="ARBA" id="ARBA00022448"/>
    </source>
</evidence>
<evidence type="ECO:0000256" key="4">
    <source>
        <dbReference type="ARBA" id="ARBA00022475"/>
    </source>
</evidence>
<keyword evidence="10" id="KW-1185">Reference proteome</keyword>
<comment type="subcellular location">
    <subcellularLocation>
        <location evidence="1">Cell membrane</location>
        <topology evidence="1">Multi-pass membrane protein</topology>
    </subcellularLocation>
</comment>
<organism evidence="9 10">
    <name type="scientific">Streptomyces termitum</name>
    <dbReference type="NCBI Taxonomy" id="67368"/>
    <lineage>
        <taxon>Bacteria</taxon>
        <taxon>Bacillati</taxon>
        <taxon>Actinomycetota</taxon>
        <taxon>Actinomycetes</taxon>
        <taxon>Kitasatosporales</taxon>
        <taxon>Streptomycetaceae</taxon>
        <taxon>Streptomyces</taxon>
    </lineage>
</organism>
<keyword evidence="3" id="KW-0813">Transport</keyword>
<evidence type="ECO:0000256" key="5">
    <source>
        <dbReference type="ARBA" id="ARBA00022692"/>
    </source>
</evidence>
<evidence type="ECO:0000313" key="10">
    <source>
        <dbReference type="Proteomes" id="UP000644020"/>
    </source>
</evidence>
<evidence type="ECO:0000256" key="1">
    <source>
        <dbReference type="ARBA" id="ARBA00004651"/>
    </source>
</evidence>
<protein>
    <submittedName>
        <fullName evidence="9">AI-2E family transporter</fullName>
    </submittedName>
</protein>
<feature type="transmembrane region" description="Helical" evidence="8">
    <location>
        <begin position="270"/>
        <end position="287"/>
    </location>
</feature>
<keyword evidence="7 8" id="KW-0472">Membrane</keyword>
<feature type="transmembrane region" description="Helical" evidence="8">
    <location>
        <begin position="42"/>
        <end position="61"/>
    </location>
</feature>
<feature type="transmembrane region" description="Helical" evidence="8">
    <location>
        <begin position="208"/>
        <end position="231"/>
    </location>
</feature>
<name>A0A918TB45_9ACTN</name>
<reference evidence="9" key="2">
    <citation type="submission" date="2020-09" db="EMBL/GenBank/DDBJ databases">
        <authorList>
            <person name="Sun Q."/>
            <person name="Ohkuma M."/>
        </authorList>
    </citation>
    <scope>NUCLEOTIDE SEQUENCE</scope>
    <source>
        <strain evidence="9">JCM 4518</strain>
    </source>
</reference>
<reference evidence="9" key="1">
    <citation type="journal article" date="2014" name="Int. J. Syst. Evol. Microbiol.">
        <title>Complete genome sequence of Corynebacterium casei LMG S-19264T (=DSM 44701T), isolated from a smear-ripened cheese.</title>
        <authorList>
            <consortium name="US DOE Joint Genome Institute (JGI-PGF)"/>
            <person name="Walter F."/>
            <person name="Albersmeier A."/>
            <person name="Kalinowski J."/>
            <person name="Ruckert C."/>
        </authorList>
    </citation>
    <scope>NUCLEOTIDE SEQUENCE</scope>
    <source>
        <strain evidence="9">JCM 4518</strain>
    </source>
</reference>
<evidence type="ECO:0000256" key="2">
    <source>
        <dbReference type="ARBA" id="ARBA00009773"/>
    </source>
</evidence>
<keyword evidence="5 8" id="KW-0812">Transmembrane</keyword>
<dbReference type="AlphaFoldDB" id="A0A918TB45"/>
<gene>
    <name evidence="9" type="ORF">GCM10010305_51620</name>
</gene>
<dbReference type="PANTHER" id="PTHR21716:SF53">
    <property type="entry name" value="PERMEASE PERM-RELATED"/>
    <property type="match status" value="1"/>
</dbReference>
<evidence type="ECO:0000256" key="7">
    <source>
        <dbReference type="ARBA" id="ARBA00023136"/>
    </source>
</evidence>